<dbReference type="Gene3D" id="2.130.10.10">
    <property type="entry name" value="YVTN repeat-like/Quinoprotein amine dehydrogenase"/>
    <property type="match status" value="1"/>
</dbReference>
<dbReference type="SMART" id="SM00320">
    <property type="entry name" value="WD40"/>
    <property type="match status" value="4"/>
</dbReference>
<dbReference type="InterPro" id="IPR001680">
    <property type="entry name" value="WD40_rpt"/>
</dbReference>
<evidence type="ECO:0000256" key="9">
    <source>
        <dbReference type="ARBA" id="ARBA00041789"/>
    </source>
</evidence>
<evidence type="ECO:0000313" key="13">
    <source>
        <dbReference type="Proteomes" id="UP001430848"/>
    </source>
</evidence>
<keyword evidence="7" id="KW-0206">Cytoskeleton</keyword>
<dbReference type="PANTHER" id="PTHR10709:SF2">
    <property type="entry name" value="ACTIN-RELATED PROTEIN 2_3 COMPLEX SUBUNIT"/>
    <property type="match status" value="1"/>
</dbReference>
<feature type="region of interest" description="Disordered" evidence="11">
    <location>
        <begin position="529"/>
        <end position="596"/>
    </location>
</feature>
<evidence type="ECO:0000256" key="8">
    <source>
        <dbReference type="ARBA" id="ARBA00041244"/>
    </source>
</evidence>
<feature type="repeat" description="WD" evidence="10">
    <location>
        <begin position="50"/>
        <end position="82"/>
    </location>
</feature>
<keyword evidence="6" id="KW-0009">Actin-binding</keyword>
<dbReference type="EMBL" id="JAKNSF020000002">
    <property type="protein sequence ID" value="KAK7741588.1"/>
    <property type="molecule type" value="Genomic_DNA"/>
</dbReference>
<evidence type="ECO:0000256" key="7">
    <source>
        <dbReference type="ARBA" id="ARBA00023212"/>
    </source>
</evidence>
<gene>
    <name evidence="12" type="primary">arc1</name>
    <name evidence="12" type="ORF">SLS63_001145</name>
</gene>
<proteinExistence type="inferred from homology"/>
<evidence type="ECO:0000256" key="3">
    <source>
        <dbReference type="ARBA" id="ARBA00022490"/>
    </source>
</evidence>
<dbReference type="InterPro" id="IPR036322">
    <property type="entry name" value="WD40_repeat_dom_sf"/>
</dbReference>
<keyword evidence="13" id="KW-1185">Reference proteome</keyword>
<evidence type="ECO:0000256" key="1">
    <source>
        <dbReference type="ARBA" id="ARBA00004245"/>
    </source>
</evidence>
<keyword evidence="4 10" id="KW-0853">WD repeat</keyword>
<dbReference type="InterPro" id="IPR015943">
    <property type="entry name" value="WD40/YVTN_repeat-like_dom_sf"/>
</dbReference>
<keyword evidence="5" id="KW-0677">Repeat</keyword>
<accession>A0ABR1PPA0</accession>
<feature type="compositionally biased region" description="Polar residues" evidence="11">
    <location>
        <begin position="583"/>
        <end position="593"/>
    </location>
</feature>
<comment type="subcellular location">
    <subcellularLocation>
        <location evidence="1">Cytoplasm</location>
        <location evidence="1">Cytoskeleton</location>
    </subcellularLocation>
</comment>
<dbReference type="PANTHER" id="PTHR10709">
    <property type="entry name" value="ACTIN-RELATED PROTEIN 2/3 COMPLEX SUBUNIT 1"/>
    <property type="match status" value="1"/>
</dbReference>
<dbReference type="InterPro" id="IPR017383">
    <property type="entry name" value="ARPC1"/>
</dbReference>
<keyword evidence="3" id="KW-0963">Cytoplasm</keyword>
<feature type="region of interest" description="Disordered" evidence="11">
    <location>
        <begin position="640"/>
        <end position="666"/>
    </location>
</feature>
<dbReference type="PROSITE" id="PS50294">
    <property type="entry name" value="WD_REPEATS_REGION"/>
    <property type="match status" value="1"/>
</dbReference>
<feature type="compositionally biased region" description="Polar residues" evidence="11">
    <location>
        <begin position="533"/>
        <end position="554"/>
    </location>
</feature>
<reference evidence="12 13" key="1">
    <citation type="submission" date="2024-02" db="EMBL/GenBank/DDBJ databases">
        <title>De novo assembly and annotation of 12 fungi associated with fruit tree decline syndrome in Ontario, Canada.</title>
        <authorList>
            <person name="Sulman M."/>
            <person name="Ellouze W."/>
            <person name="Ilyukhin E."/>
        </authorList>
    </citation>
    <scope>NUCLEOTIDE SEQUENCE [LARGE SCALE GENOMIC DNA]</scope>
    <source>
        <strain evidence="12 13">M169</strain>
    </source>
</reference>
<organism evidence="12 13">
    <name type="scientific">Diaporthe eres</name>
    <name type="common">Phomopsis oblonga</name>
    <dbReference type="NCBI Taxonomy" id="83184"/>
    <lineage>
        <taxon>Eukaryota</taxon>
        <taxon>Fungi</taxon>
        <taxon>Dikarya</taxon>
        <taxon>Ascomycota</taxon>
        <taxon>Pezizomycotina</taxon>
        <taxon>Sordariomycetes</taxon>
        <taxon>Sordariomycetidae</taxon>
        <taxon>Diaporthales</taxon>
        <taxon>Diaporthaceae</taxon>
        <taxon>Diaporthe</taxon>
        <taxon>Diaporthe eres species complex</taxon>
    </lineage>
</organism>
<comment type="similarity">
    <text evidence="2">Belongs to the WD repeat ARPC1 family.</text>
</comment>
<evidence type="ECO:0000256" key="2">
    <source>
        <dbReference type="ARBA" id="ARBA00006260"/>
    </source>
</evidence>
<comment type="caution">
    <text evidence="12">The sequence shown here is derived from an EMBL/GenBank/DDBJ whole genome shotgun (WGS) entry which is preliminary data.</text>
</comment>
<name>A0ABR1PPA0_DIAER</name>
<dbReference type="Proteomes" id="UP001430848">
    <property type="component" value="Unassembled WGS sequence"/>
</dbReference>
<evidence type="ECO:0000256" key="6">
    <source>
        <dbReference type="ARBA" id="ARBA00023203"/>
    </source>
</evidence>
<protein>
    <recommendedName>
        <fullName evidence="8">Arp2/3 complex 41 kDa subunit</fullName>
    </recommendedName>
    <alternativeName>
        <fullName evidence="9">p41-ARC</fullName>
    </alternativeName>
</protein>
<evidence type="ECO:0000313" key="12">
    <source>
        <dbReference type="EMBL" id="KAK7741588.1"/>
    </source>
</evidence>
<evidence type="ECO:0000256" key="4">
    <source>
        <dbReference type="ARBA" id="ARBA00022574"/>
    </source>
</evidence>
<sequence length="808" mass="88636">MAAPEVHHLFHNPIADHSFSADRSTLAIARDSTVELYGKAGNAFRLQDELKGHDKTVTSLDIAPNSGRIVSCSQDRNALVWEPSPQGYKPTLVLLRINRAATFVRWSPSETKFAVGSGDRVIAVCYFEEENDWWVSKHLKKPIRSTITSVAWHPNSVLLAAGSTDAHARVFSSFIKSVDQRPEPSAWGERLPFNTVCGEFLNNSAGWVHSVAFSPSGDALAFAAHDSSITVVYPSAPDQPPKAVLSVTTQLLPFQSLIWSSEAEIIAAGYDCSAFRFQGGETGWRLAGTLESKGRPGLGDDREESALNMFKQMDLKGKAKDDTKLSTVHQNTITMIRPYESSGGSVTKFSSHASTPTASLKVLNHSICLPTLPLLNSDFFNFHFQGFSAPASSHRYINNNCAPCLSDERVSPRTVIPYYDGQEWEPPRQHMMKYLSDENDPMPSTGYGSLQHHVGDLVHTHEYHHGLSSPGRARQLSEPPIYITPPPQYPLRPENVLAFAELPVSAALPPRGAPTGSVQIPVQPHVLGHNTIRVPSNSDVSDPGQQSQGLTNTGPFLAANDKVEPTSASDDDDDAHSTLYPYDSTSTASSSMTFRAGDPAGPLEEAVVEVHNTCLAATQRYLESLRVNWELRHGREILTNPSGLAGPTRRIRDRARARARDSPYSLPRRRTRRALSDNSGLEYLRGLPRGYDAGEVGITQGRLQQPQACPIPTPTNSLLQNTSRICELIWRRACRDREDVLGAEAGGARRIALLVQCAEAVVLYDANEWDGDPERGFYAASRAGRDLCRELGDLRGVERIDGIERGEV</sequence>
<dbReference type="SUPFAM" id="SSF50978">
    <property type="entry name" value="WD40 repeat-like"/>
    <property type="match status" value="1"/>
</dbReference>
<evidence type="ECO:0000256" key="5">
    <source>
        <dbReference type="ARBA" id="ARBA00022737"/>
    </source>
</evidence>
<evidence type="ECO:0000256" key="11">
    <source>
        <dbReference type="SAM" id="MobiDB-lite"/>
    </source>
</evidence>
<evidence type="ECO:0000256" key="10">
    <source>
        <dbReference type="PROSITE-ProRule" id="PRU00221"/>
    </source>
</evidence>
<dbReference type="PROSITE" id="PS50082">
    <property type="entry name" value="WD_REPEATS_2"/>
    <property type="match status" value="1"/>
</dbReference>
<dbReference type="Pfam" id="PF00400">
    <property type="entry name" value="WD40"/>
    <property type="match status" value="2"/>
</dbReference>